<dbReference type="InterPro" id="IPR052428">
    <property type="entry name" value="Autophagy_HostDef_Reg"/>
</dbReference>
<dbReference type="AlphaFoldDB" id="A0A7I8W3B5"/>
<protein>
    <submittedName>
        <fullName evidence="4">DgyrCDS10974</fullName>
    </submittedName>
</protein>
<feature type="compositionally biased region" description="Basic residues" evidence="2">
    <location>
        <begin position="312"/>
        <end position="322"/>
    </location>
</feature>
<feature type="compositionally biased region" description="Low complexity" evidence="2">
    <location>
        <begin position="206"/>
        <end position="216"/>
    </location>
</feature>
<dbReference type="InterPro" id="IPR048569">
    <property type="entry name" value="RUBC_PIKBD"/>
</dbReference>
<dbReference type="PANTHER" id="PTHR45971">
    <property type="entry name" value="PHOX (PX) DOMAIN-CONTAINING PROTEIN"/>
    <property type="match status" value="1"/>
</dbReference>
<feature type="region of interest" description="Disordered" evidence="2">
    <location>
        <begin position="284"/>
        <end position="322"/>
    </location>
</feature>
<sequence length="642" mass="74371">MMKNRRKIDPFAPDIEECEETKPKPVMPEPVQMEAHIYLPPLPRKRLSSKEEFLRVLANDNGGSINNADLEPSDSSSESDTELIRSRGCPLAVCETEDPFVQQLTKLRLWDSHLPDRVRKKNSLKSCPHAHSALEKTPPIQLKKRHTVSEYTDTTYGAAASPVAFDNFMRRRSSEWSPFSLSRSFGRNSLDSLSEDKTLKRHRTEVSSVSSSCSSSPARRKIKKNLSDRDLFKASKEYSTVKTFFESQDSIAGTDLERENAHFWMSEVVIEAMEMMKYDTINSPSQHSIENIDSEKIEKDSLKENSQLKKSKEGRKRRKKRSNHFREEEGWLLIPNVRDDEKANESLSNNDEETSITSVSQSLPENVAMSILKKYSDDILPFVSNIHLPMTLDGAKLRGTVDWAPPRPQLIYNSYEPPKDIDHQIKSQKWRCPGCGSDILRGFSSRLRFCYYFGKYFCPCCHDNQLSYIPAKVIQKWDFNRYAVSNFAKDVINKNYDDVDTWPFNIQVLNANLYEKVQALDRIRRIRKKFIAVYPYIVTCNQDNGLKYEIQKWPEHWFKDEHEYTLNDLSQVRKKQLIIALARVTDLCIKHVDDCELCKAKACKTVYHNDCFHKGISCPKCERINLRKKKNMNEKTTEGTEE</sequence>
<dbReference type="GO" id="GO:0006914">
    <property type="term" value="P:autophagy"/>
    <property type="evidence" value="ECO:0007669"/>
    <property type="project" value="UniProtKB-KW"/>
</dbReference>
<dbReference type="SMART" id="SM01175">
    <property type="entry name" value="DUF4206"/>
    <property type="match status" value="1"/>
</dbReference>
<dbReference type="EMBL" id="CAJFCJ010000017">
    <property type="protein sequence ID" value="CAD5122560.1"/>
    <property type="molecule type" value="Genomic_DNA"/>
</dbReference>
<evidence type="ECO:0000313" key="4">
    <source>
        <dbReference type="EMBL" id="CAD5122560.1"/>
    </source>
</evidence>
<evidence type="ECO:0000313" key="5">
    <source>
        <dbReference type="Proteomes" id="UP000549394"/>
    </source>
</evidence>
<organism evidence="4 5">
    <name type="scientific">Dimorphilus gyrociliatus</name>
    <dbReference type="NCBI Taxonomy" id="2664684"/>
    <lineage>
        <taxon>Eukaryota</taxon>
        <taxon>Metazoa</taxon>
        <taxon>Spiralia</taxon>
        <taxon>Lophotrochozoa</taxon>
        <taxon>Annelida</taxon>
        <taxon>Polychaeta</taxon>
        <taxon>Polychaeta incertae sedis</taxon>
        <taxon>Dinophilidae</taxon>
        <taxon>Dimorphilus</taxon>
    </lineage>
</organism>
<name>A0A7I8W3B5_9ANNE</name>
<gene>
    <name evidence="4" type="ORF">DGYR_LOCUS10361</name>
</gene>
<dbReference type="OrthoDB" id="10067503at2759"/>
<feature type="region of interest" description="Disordered" evidence="2">
    <location>
        <begin position="1"/>
        <end position="29"/>
    </location>
</feature>
<keyword evidence="5" id="KW-1185">Reference proteome</keyword>
<feature type="domain" description="Rubicon Homology" evidence="3">
    <location>
        <begin position="448"/>
        <end position="628"/>
    </location>
</feature>
<evidence type="ECO:0000259" key="3">
    <source>
        <dbReference type="SMART" id="SM01175"/>
    </source>
</evidence>
<feature type="region of interest" description="Disordered" evidence="2">
    <location>
        <begin position="59"/>
        <end position="82"/>
    </location>
</feature>
<keyword evidence="1" id="KW-0072">Autophagy</keyword>
<feature type="compositionally biased region" description="Basic and acidic residues" evidence="2">
    <location>
        <begin position="293"/>
        <end position="311"/>
    </location>
</feature>
<dbReference type="Pfam" id="PF13901">
    <property type="entry name" value="RH_dom"/>
    <property type="match status" value="1"/>
</dbReference>
<feature type="compositionally biased region" description="Low complexity" evidence="2">
    <location>
        <begin position="69"/>
        <end position="78"/>
    </location>
</feature>
<reference evidence="4 5" key="1">
    <citation type="submission" date="2020-08" db="EMBL/GenBank/DDBJ databases">
        <authorList>
            <person name="Hejnol A."/>
        </authorList>
    </citation>
    <scope>NUCLEOTIDE SEQUENCE [LARGE SCALE GENOMIC DNA]</scope>
</reference>
<accession>A0A7I8W3B5</accession>
<dbReference type="InterPro" id="IPR025258">
    <property type="entry name" value="RH_dom"/>
</dbReference>
<dbReference type="GO" id="GO:1901981">
    <property type="term" value="F:phosphatidylinositol phosphate binding"/>
    <property type="evidence" value="ECO:0007669"/>
    <property type="project" value="TreeGrafter"/>
</dbReference>
<evidence type="ECO:0000256" key="2">
    <source>
        <dbReference type="SAM" id="MobiDB-lite"/>
    </source>
</evidence>
<proteinExistence type="predicted"/>
<dbReference type="PANTHER" id="PTHR45971:SF1">
    <property type="entry name" value="RUBICON, ISOFORM A"/>
    <property type="match status" value="1"/>
</dbReference>
<dbReference type="Proteomes" id="UP000549394">
    <property type="component" value="Unassembled WGS sequence"/>
</dbReference>
<evidence type="ECO:0000256" key="1">
    <source>
        <dbReference type="ARBA" id="ARBA00023006"/>
    </source>
</evidence>
<feature type="region of interest" description="Disordered" evidence="2">
    <location>
        <begin position="201"/>
        <end position="222"/>
    </location>
</feature>
<comment type="caution">
    <text evidence="4">The sequence shown here is derived from an EMBL/GenBank/DDBJ whole genome shotgun (WGS) entry which is preliminary data.</text>
</comment>
<dbReference type="Pfam" id="PF21054">
    <property type="entry name" value="RUBC_PIKBD"/>
    <property type="match status" value="1"/>
</dbReference>